<dbReference type="GO" id="GO:0032259">
    <property type="term" value="P:methylation"/>
    <property type="evidence" value="ECO:0007669"/>
    <property type="project" value="UniProtKB-KW"/>
</dbReference>
<dbReference type="InterPro" id="IPR029063">
    <property type="entry name" value="SAM-dependent_MTases_sf"/>
</dbReference>
<dbReference type="CDD" id="cd02440">
    <property type="entry name" value="AdoMet_MTases"/>
    <property type="match status" value="1"/>
</dbReference>
<dbReference type="EC" id="2.1.1.-" evidence="2"/>
<dbReference type="Pfam" id="PF08241">
    <property type="entry name" value="Methyltransf_11"/>
    <property type="match status" value="1"/>
</dbReference>
<evidence type="ECO:0000313" key="2">
    <source>
        <dbReference type="EMBL" id="WWX24299.1"/>
    </source>
</evidence>
<dbReference type="PANTHER" id="PTHR43591:SF110">
    <property type="entry name" value="RHODANESE DOMAIN-CONTAINING PROTEIN"/>
    <property type="match status" value="1"/>
</dbReference>
<gene>
    <name evidence="2" type="ORF">V8V93_08815</name>
</gene>
<protein>
    <submittedName>
        <fullName evidence="2">Class I SAM-dependent methyltransferase</fullName>
        <ecNumber evidence="2">2.1.1.-</ecNumber>
    </submittedName>
</protein>
<dbReference type="RefSeq" id="WP_338669988.1">
    <property type="nucleotide sequence ID" value="NZ_CP146609.1"/>
</dbReference>
<keyword evidence="2" id="KW-0489">Methyltransferase</keyword>
<organism evidence="2 3">
    <name type="scientific">Pseudodesulfovibrio methanolicus</name>
    <dbReference type="NCBI Taxonomy" id="3126690"/>
    <lineage>
        <taxon>Bacteria</taxon>
        <taxon>Pseudomonadati</taxon>
        <taxon>Thermodesulfobacteriota</taxon>
        <taxon>Desulfovibrionia</taxon>
        <taxon>Desulfovibrionales</taxon>
        <taxon>Desulfovibrionaceae</taxon>
    </lineage>
</organism>
<dbReference type="GO" id="GO:0008168">
    <property type="term" value="F:methyltransferase activity"/>
    <property type="evidence" value="ECO:0007669"/>
    <property type="project" value="UniProtKB-KW"/>
</dbReference>
<keyword evidence="3" id="KW-1185">Reference proteome</keyword>
<accession>A0ABZ2J4Z5</accession>
<proteinExistence type="predicted"/>
<dbReference type="SUPFAM" id="SSF53335">
    <property type="entry name" value="S-adenosyl-L-methionine-dependent methyltransferases"/>
    <property type="match status" value="1"/>
</dbReference>
<keyword evidence="2" id="KW-0808">Transferase</keyword>
<dbReference type="Gene3D" id="3.40.50.150">
    <property type="entry name" value="Vaccinia Virus protein VP39"/>
    <property type="match status" value="1"/>
</dbReference>
<feature type="domain" description="Methyltransferase type 11" evidence="1">
    <location>
        <begin position="63"/>
        <end position="156"/>
    </location>
</feature>
<dbReference type="InterPro" id="IPR013216">
    <property type="entry name" value="Methyltransf_11"/>
</dbReference>
<evidence type="ECO:0000313" key="3">
    <source>
        <dbReference type="Proteomes" id="UP001385389"/>
    </source>
</evidence>
<evidence type="ECO:0000259" key="1">
    <source>
        <dbReference type="Pfam" id="PF08241"/>
    </source>
</evidence>
<reference evidence="2 3" key="1">
    <citation type="submission" date="2024-03" db="EMBL/GenBank/DDBJ databases">
        <title>Phenotype and Genome Characterization of a Sulfate-Reducing Bacterium Pseudodesulfovibrio sp. strain 5S69, isolated from Petroleum Reservoir in Tatarstan (Russia).</title>
        <authorList>
            <person name="Bidzhieva S.K."/>
            <person name="Kadnikov V."/>
            <person name="Tourova T.P."/>
            <person name="Samigullina S.R."/>
            <person name="Sokolova D.S."/>
            <person name="Poltaraus A.B."/>
            <person name="Avtukh A.N."/>
            <person name="Tereshina V.M."/>
            <person name="Mardanov A.V."/>
            <person name="Nazina T.N."/>
        </authorList>
    </citation>
    <scope>NUCLEOTIDE SEQUENCE [LARGE SCALE GENOMIC DNA]</scope>
    <source>
        <strain evidence="2 3">5S69</strain>
    </source>
</reference>
<dbReference type="Proteomes" id="UP001385389">
    <property type="component" value="Chromosome"/>
</dbReference>
<dbReference type="EMBL" id="CP146609">
    <property type="protein sequence ID" value="WWX24299.1"/>
    <property type="molecule type" value="Genomic_DNA"/>
</dbReference>
<dbReference type="PANTHER" id="PTHR43591">
    <property type="entry name" value="METHYLTRANSFERASE"/>
    <property type="match status" value="1"/>
</dbReference>
<sequence>MKDTPEKWVATYEATTPEQLVDAYRCWADEYDRDTCQGMGYVGPGVAANLLDRYLESPRSRVLDAGCGTGLVGQAMSELGYSRIEAMDFSRDMLKVAEEKDVYGDIHHGDMNRRLAFDDNSYDATICVGALTYAHVGPEVFDEFVRITRPGGYICFTVRDGAYQEYGYRKRMVRLEADNAFRLKEMVDTDYLQKEDVTAKYCIYEVLEA</sequence>
<name>A0ABZ2J4Z5_9BACT</name>